<dbReference type="PANTHER" id="PTHR30371:SF4">
    <property type="entry name" value="SEC-INDEPENDENT PROTEIN TRANSLOCASE PROTEIN TATCD"/>
    <property type="match status" value="1"/>
</dbReference>
<feature type="transmembrane region" description="Helical" evidence="5">
    <location>
        <begin position="188"/>
        <end position="206"/>
    </location>
</feature>
<dbReference type="EMBL" id="JAECVW010000009">
    <property type="protein sequence ID" value="MBH8596049.1"/>
    <property type="molecule type" value="Genomic_DNA"/>
</dbReference>
<dbReference type="GO" id="GO:0033281">
    <property type="term" value="C:TAT protein transport complex"/>
    <property type="evidence" value="ECO:0007669"/>
    <property type="project" value="UniProtKB-UniRule"/>
</dbReference>
<comment type="function">
    <text evidence="5">Part of the twin-arginine translocation (Tat) system that transports large folded proteins containing a characteristic twin-arginine motif in their signal peptide across membranes.</text>
</comment>
<keyword evidence="2 5" id="KW-0812">Transmembrane</keyword>
<accession>A0A8I1AEV8</accession>
<protein>
    <recommendedName>
        <fullName evidence="5">Sec-independent protein translocase protein TatC</fullName>
    </recommendedName>
</protein>
<keyword evidence="5" id="KW-0813">Transport</keyword>
<keyword evidence="4 5" id="KW-0472">Membrane</keyword>
<name>A0A8I1AEV8_THEIN</name>
<organism evidence="6 7">
    <name type="scientific">Thermoactinomyces intermedius</name>
    <dbReference type="NCBI Taxonomy" id="2024"/>
    <lineage>
        <taxon>Bacteria</taxon>
        <taxon>Bacillati</taxon>
        <taxon>Bacillota</taxon>
        <taxon>Bacilli</taxon>
        <taxon>Bacillales</taxon>
        <taxon>Thermoactinomycetaceae</taxon>
        <taxon>Thermoactinomyces</taxon>
    </lineage>
</organism>
<sequence>MSDEQQPITEHLGELRRRIIWSLVFFFVALIGSFFYSQDVFLFIKQDLFSDYKIVILNPIDPIRIYMQISVIMALVISSPVWMYHLWQFVRPGLHPNEQRAALIYIPVSLGLFLTGVAFGYFVIFPYILDFLVMLGGQMGLQENFSVQYAFSFLFGVILPLALFFELPVITLFLTRIRLVTPDLLRKVRRYAYLGLVIVAALITPPEPIANILVSIPLILLYEVSISISSFLSRHMEREDAEWEEENE</sequence>
<dbReference type="Proteomes" id="UP000633619">
    <property type="component" value="Unassembled WGS sequence"/>
</dbReference>
<feature type="transmembrane region" description="Helical" evidence="5">
    <location>
        <begin position="65"/>
        <end position="90"/>
    </location>
</feature>
<dbReference type="Pfam" id="PF00902">
    <property type="entry name" value="TatC"/>
    <property type="match status" value="1"/>
</dbReference>
<comment type="caution">
    <text evidence="6">The sequence shown here is derived from an EMBL/GenBank/DDBJ whole genome shotgun (WGS) entry which is preliminary data.</text>
</comment>
<dbReference type="GO" id="GO:0065002">
    <property type="term" value="P:intracellular protein transmembrane transport"/>
    <property type="evidence" value="ECO:0007669"/>
    <property type="project" value="TreeGrafter"/>
</dbReference>
<reference evidence="6 7" key="1">
    <citation type="submission" date="2020-12" db="EMBL/GenBank/DDBJ databases">
        <title>WGS of Thermoactinomyces spp.</title>
        <authorList>
            <person name="Cheng K."/>
        </authorList>
    </citation>
    <scope>NUCLEOTIDE SEQUENCE [LARGE SCALE GENOMIC DNA]</scope>
    <source>
        <strain evidence="7">CICC 10671\DSM 43846</strain>
    </source>
</reference>
<keyword evidence="5" id="KW-0811">Translocation</keyword>
<evidence type="ECO:0000256" key="2">
    <source>
        <dbReference type="ARBA" id="ARBA00022692"/>
    </source>
</evidence>
<dbReference type="NCBIfam" id="TIGR00945">
    <property type="entry name" value="tatC"/>
    <property type="match status" value="1"/>
</dbReference>
<evidence type="ECO:0000313" key="6">
    <source>
        <dbReference type="EMBL" id="MBH8596049.1"/>
    </source>
</evidence>
<evidence type="ECO:0000256" key="1">
    <source>
        <dbReference type="ARBA" id="ARBA00004141"/>
    </source>
</evidence>
<comment type="subcellular location">
    <subcellularLocation>
        <location evidence="5">Cell membrane</location>
        <topology evidence="5">Multi-pass membrane protein</topology>
    </subcellularLocation>
    <subcellularLocation>
        <location evidence="1">Membrane</location>
        <topology evidence="1">Multi-pass membrane protein</topology>
    </subcellularLocation>
</comment>
<evidence type="ECO:0000256" key="3">
    <source>
        <dbReference type="ARBA" id="ARBA00022989"/>
    </source>
</evidence>
<gene>
    <name evidence="5 6" type="primary">tatC</name>
    <name evidence="6" type="ORF">I8U20_11995</name>
</gene>
<proteinExistence type="inferred from homology"/>
<dbReference type="HAMAP" id="MF_00902">
    <property type="entry name" value="TatC"/>
    <property type="match status" value="1"/>
</dbReference>
<keyword evidence="5" id="KW-0653">Protein transport</keyword>
<dbReference type="PANTHER" id="PTHR30371">
    <property type="entry name" value="SEC-INDEPENDENT PROTEIN TRANSLOCASE PROTEIN TATC"/>
    <property type="match status" value="1"/>
</dbReference>
<dbReference type="RefSeq" id="WP_181732733.1">
    <property type="nucleotide sequence ID" value="NZ_JACEIR010000011.1"/>
</dbReference>
<feature type="transmembrane region" description="Helical" evidence="5">
    <location>
        <begin position="212"/>
        <end position="232"/>
    </location>
</feature>
<evidence type="ECO:0000256" key="5">
    <source>
        <dbReference type="HAMAP-Rule" id="MF_00902"/>
    </source>
</evidence>
<comment type="similarity">
    <text evidence="5">Belongs to the TatC family.</text>
</comment>
<dbReference type="GO" id="GO:0043953">
    <property type="term" value="P:protein transport by the Tat complex"/>
    <property type="evidence" value="ECO:0007669"/>
    <property type="project" value="UniProtKB-UniRule"/>
</dbReference>
<feature type="transmembrane region" description="Helical" evidence="5">
    <location>
        <begin position="102"/>
        <end position="129"/>
    </location>
</feature>
<dbReference type="InterPro" id="IPR002033">
    <property type="entry name" value="TatC"/>
</dbReference>
<keyword evidence="3 5" id="KW-1133">Transmembrane helix</keyword>
<evidence type="ECO:0000313" key="7">
    <source>
        <dbReference type="Proteomes" id="UP000633619"/>
    </source>
</evidence>
<feature type="transmembrane region" description="Helical" evidence="5">
    <location>
        <begin position="149"/>
        <end position="176"/>
    </location>
</feature>
<dbReference type="PRINTS" id="PR01840">
    <property type="entry name" value="TATCFAMILY"/>
</dbReference>
<dbReference type="AlphaFoldDB" id="A0A8I1AEV8"/>
<feature type="transmembrane region" description="Helical" evidence="5">
    <location>
        <begin position="20"/>
        <end position="45"/>
    </location>
</feature>
<dbReference type="GO" id="GO:0009977">
    <property type="term" value="F:proton motive force dependent protein transmembrane transporter activity"/>
    <property type="evidence" value="ECO:0007669"/>
    <property type="project" value="TreeGrafter"/>
</dbReference>
<comment type="subunit">
    <text evidence="5">Forms a complex with TatA.</text>
</comment>
<keyword evidence="7" id="KW-1185">Reference proteome</keyword>
<evidence type="ECO:0000256" key="4">
    <source>
        <dbReference type="ARBA" id="ARBA00023136"/>
    </source>
</evidence>
<keyword evidence="5" id="KW-1003">Cell membrane</keyword>